<evidence type="ECO:0008006" key="3">
    <source>
        <dbReference type="Google" id="ProtNLM"/>
    </source>
</evidence>
<dbReference type="RefSeq" id="WP_209969151.1">
    <property type="nucleotide sequence ID" value="NZ_JAGGLB010000001.1"/>
</dbReference>
<comment type="caution">
    <text evidence="1">The sequence shown here is derived from an EMBL/GenBank/DDBJ whole genome shotgun (WGS) entry which is preliminary data.</text>
</comment>
<dbReference type="EMBL" id="JAGGLB010000001">
    <property type="protein sequence ID" value="MBP1988775.1"/>
    <property type="molecule type" value="Genomic_DNA"/>
</dbReference>
<reference evidence="1 2" key="1">
    <citation type="submission" date="2021-03" db="EMBL/GenBank/DDBJ databases">
        <title>Genomic Encyclopedia of Type Strains, Phase IV (KMG-IV): sequencing the most valuable type-strain genomes for metagenomic binning, comparative biology and taxonomic classification.</title>
        <authorList>
            <person name="Goeker M."/>
        </authorList>
    </citation>
    <scope>NUCLEOTIDE SEQUENCE [LARGE SCALE GENOMIC DNA]</scope>
    <source>
        <strain evidence="1 2">DSM 26048</strain>
    </source>
</reference>
<evidence type="ECO:0000313" key="2">
    <source>
        <dbReference type="Proteomes" id="UP001519287"/>
    </source>
</evidence>
<protein>
    <recommendedName>
        <fullName evidence="3">Transcriptional regulator</fullName>
    </recommendedName>
</protein>
<proteinExistence type="predicted"/>
<accession>A0ABS4IMP6</accession>
<organism evidence="1 2">
    <name type="scientific">Paenibacillus eucommiae</name>
    <dbReference type="NCBI Taxonomy" id="1355755"/>
    <lineage>
        <taxon>Bacteria</taxon>
        <taxon>Bacillati</taxon>
        <taxon>Bacillota</taxon>
        <taxon>Bacilli</taxon>
        <taxon>Bacillales</taxon>
        <taxon>Paenibacillaceae</taxon>
        <taxon>Paenibacillus</taxon>
    </lineage>
</organism>
<evidence type="ECO:0000313" key="1">
    <source>
        <dbReference type="EMBL" id="MBP1988775.1"/>
    </source>
</evidence>
<gene>
    <name evidence="1" type="ORF">J2Z66_000370</name>
</gene>
<dbReference type="Proteomes" id="UP001519287">
    <property type="component" value="Unassembled WGS sequence"/>
</dbReference>
<name>A0ABS4IMP6_9BACL</name>
<sequence>MLRPDHLGLMSEAEKIRMSDISTKLGIKPRTVTQFDDAPPLILKARAAMSESAEIVLASLPPEGRGQLLEILQQLTRVQEMGVD</sequence>
<keyword evidence="2" id="KW-1185">Reference proteome</keyword>